<name>A0A2Y9BDQ4_9FIRM</name>
<sequence length="346" mass="39045">MKRLRMAVIGAGQIAKVTHLPNFREMDQAEVVGICDVNLDAAKALAEQFGIQNFYQDHKKMLSELKPDAVTICVPNKFHCRMTLDALECGCHVLCEKPPAITVREAWQMEEEARKRNLVLSYGFHFRHSEHVALMKEKVRNGEFGTIYHAKAQWHRRRGIPGWGNFTNKEMQGGGPLIDIGAHMLDAALYLLEYPEITYVCATSSDRIGKRGGCSLMGSWNPDCFQVEDGVFGFLRFENGTSLLIETSFAINQKEKDLRNITLYGEKLGASLFPLEVYGEKDGQLTDSTYPFMEMRDWHMDSDKNFVNACLGQEELLVTAAQGTYVQKVIEALYKSADSGRPVIME</sequence>
<dbReference type="SUPFAM" id="SSF51735">
    <property type="entry name" value="NAD(P)-binding Rossmann-fold domains"/>
    <property type="match status" value="1"/>
</dbReference>
<accession>A0A2Y9BDQ4</accession>
<dbReference type="RefSeq" id="WP_109729950.1">
    <property type="nucleotide sequence ID" value="NZ_BAAACK010000006.1"/>
</dbReference>
<evidence type="ECO:0000259" key="1">
    <source>
        <dbReference type="Pfam" id="PF01408"/>
    </source>
</evidence>
<organism evidence="3 4">
    <name type="scientific">Faecalicatena orotica</name>
    <dbReference type="NCBI Taxonomy" id="1544"/>
    <lineage>
        <taxon>Bacteria</taxon>
        <taxon>Bacillati</taxon>
        <taxon>Bacillota</taxon>
        <taxon>Clostridia</taxon>
        <taxon>Lachnospirales</taxon>
        <taxon>Lachnospiraceae</taxon>
        <taxon>Faecalicatena</taxon>
    </lineage>
</organism>
<dbReference type="InterPro" id="IPR000683">
    <property type="entry name" value="Gfo/Idh/MocA-like_OxRdtase_N"/>
</dbReference>
<evidence type="ECO:0000259" key="2">
    <source>
        <dbReference type="Pfam" id="PF22725"/>
    </source>
</evidence>
<dbReference type="SUPFAM" id="SSF55347">
    <property type="entry name" value="Glyceraldehyde-3-phosphate dehydrogenase-like, C-terminal domain"/>
    <property type="match status" value="1"/>
</dbReference>
<dbReference type="EMBL" id="QGDL01000002">
    <property type="protein sequence ID" value="PWJ31225.1"/>
    <property type="molecule type" value="Genomic_DNA"/>
</dbReference>
<protein>
    <submittedName>
        <fullName evidence="3">Putative dehydrogenase</fullName>
    </submittedName>
</protein>
<feature type="domain" description="GFO/IDH/MocA-like oxidoreductase" evidence="2">
    <location>
        <begin position="134"/>
        <end position="267"/>
    </location>
</feature>
<dbReference type="InterPro" id="IPR036291">
    <property type="entry name" value="NAD(P)-bd_dom_sf"/>
</dbReference>
<dbReference type="Pfam" id="PF01408">
    <property type="entry name" value="GFO_IDH_MocA"/>
    <property type="match status" value="1"/>
</dbReference>
<dbReference type="OrthoDB" id="9815825at2"/>
<dbReference type="PANTHER" id="PTHR43249:SF1">
    <property type="entry name" value="D-GLUCOSIDE 3-DEHYDROGENASE"/>
    <property type="match status" value="1"/>
</dbReference>
<proteinExistence type="predicted"/>
<dbReference type="InterPro" id="IPR052515">
    <property type="entry name" value="Gfo/Idh/MocA_Oxidoreductase"/>
</dbReference>
<reference evidence="3 4" key="1">
    <citation type="submission" date="2018-05" db="EMBL/GenBank/DDBJ databases">
        <title>The Hungate 1000. A catalogue of reference genomes from the rumen microbiome.</title>
        <authorList>
            <person name="Kelly W."/>
        </authorList>
    </citation>
    <scope>NUCLEOTIDE SEQUENCE [LARGE SCALE GENOMIC DNA]</scope>
    <source>
        <strain evidence="3 4">NLAE-zl-C242</strain>
    </source>
</reference>
<dbReference type="PANTHER" id="PTHR43249">
    <property type="entry name" value="UDP-N-ACETYL-2-AMINO-2-DEOXY-D-GLUCURONATE OXIDASE"/>
    <property type="match status" value="1"/>
</dbReference>
<dbReference type="Proteomes" id="UP000245845">
    <property type="component" value="Unassembled WGS sequence"/>
</dbReference>
<keyword evidence="4" id="KW-1185">Reference proteome</keyword>
<comment type="caution">
    <text evidence="3">The sequence shown here is derived from an EMBL/GenBank/DDBJ whole genome shotgun (WGS) entry which is preliminary data.</text>
</comment>
<dbReference type="Gene3D" id="3.40.50.720">
    <property type="entry name" value="NAD(P)-binding Rossmann-like Domain"/>
    <property type="match status" value="1"/>
</dbReference>
<dbReference type="AlphaFoldDB" id="A0A2Y9BDQ4"/>
<evidence type="ECO:0000313" key="3">
    <source>
        <dbReference type="EMBL" id="PWJ31225.1"/>
    </source>
</evidence>
<dbReference type="GO" id="GO:0000166">
    <property type="term" value="F:nucleotide binding"/>
    <property type="evidence" value="ECO:0007669"/>
    <property type="project" value="InterPro"/>
</dbReference>
<feature type="domain" description="Gfo/Idh/MocA-like oxidoreductase N-terminal" evidence="1">
    <location>
        <begin position="4"/>
        <end position="124"/>
    </location>
</feature>
<dbReference type="InterPro" id="IPR055170">
    <property type="entry name" value="GFO_IDH_MocA-like_dom"/>
</dbReference>
<evidence type="ECO:0000313" key="4">
    <source>
        <dbReference type="Proteomes" id="UP000245845"/>
    </source>
</evidence>
<gene>
    <name evidence="3" type="ORF">A8806_10281</name>
</gene>
<dbReference type="Pfam" id="PF22725">
    <property type="entry name" value="GFO_IDH_MocA_C3"/>
    <property type="match status" value="1"/>
</dbReference>
<dbReference type="Gene3D" id="3.30.360.10">
    <property type="entry name" value="Dihydrodipicolinate Reductase, domain 2"/>
    <property type="match status" value="1"/>
</dbReference>